<evidence type="ECO:0000313" key="3">
    <source>
        <dbReference type="Proteomes" id="UP000001568"/>
    </source>
</evidence>
<dbReference type="SUPFAM" id="SSF46565">
    <property type="entry name" value="Chaperone J-domain"/>
    <property type="match status" value="1"/>
</dbReference>
<evidence type="ECO:0000313" key="2">
    <source>
        <dbReference type="EMBL" id="ABO99613.1"/>
    </source>
</evidence>
<sequence>MEEIVPNPDAVAAPIEEIRDSETLLKEFFRDVSDATRDAEVERILSCFKLNPYEFLNLPFDCERKAIPRSFRKISLLVHPDKCKHADAKAAFDALGQAQKLLLDEDFKRTLDFHLEQAKESVLKTWKKEARDDVALRVKYEGNKEGMLEDFCKTDEFHERWKYEGRNYIVELEWRRRKMALRIKGEEKRVTEEEKAELAQRRKEHKEKKEWDQDERREARVGGWRDFMKDKKVKKTKTAGEFKSYLKTEVNPSKKAFALEKDKVLRPDEIKRAF</sequence>
<dbReference type="CDD" id="cd06257">
    <property type="entry name" value="DnaJ"/>
    <property type="match status" value="1"/>
</dbReference>
<dbReference type="Gramene" id="ABO99613">
    <property type="protein sequence ID" value="ABO99613"/>
    <property type="gene ID" value="OSTLU_42969"/>
</dbReference>
<reference evidence="2 3" key="1">
    <citation type="journal article" date="2007" name="Proc. Natl. Acad. Sci. U.S.A.">
        <title>The tiny eukaryote Ostreococcus provides genomic insights into the paradox of plankton speciation.</title>
        <authorList>
            <person name="Palenik B."/>
            <person name="Grimwood J."/>
            <person name="Aerts A."/>
            <person name="Rouze P."/>
            <person name="Salamov A."/>
            <person name="Putnam N."/>
            <person name="Dupont C."/>
            <person name="Jorgensen R."/>
            <person name="Derelle E."/>
            <person name="Rombauts S."/>
            <person name="Zhou K."/>
            <person name="Otillar R."/>
            <person name="Merchant S.S."/>
            <person name="Podell S."/>
            <person name="Gaasterland T."/>
            <person name="Napoli C."/>
            <person name="Gendler K."/>
            <person name="Manuell A."/>
            <person name="Tai V."/>
            <person name="Vallon O."/>
            <person name="Piganeau G."/>
            <person name="Jancek S."/>
            <person name="Heijde M."/>
            <person name="Jabbari K."/>
            <person name="Bowler C."/>
            <person name="Lohr M."/>
            <person name="Robbens S."/>
            <person name="Werner G."/>
            <person name="Dubchak I."/>
            <person name="Pazour G.J."/>
            <person name="Ren Q."/>
            <person name="Paulsen I."/>
            <person name="Delwiche C."/>
            <person name="Schmutz J."/>
            <person name="Rokhsar D."/>
            <person name="Van de Peer Y."/>
            <person name="Moreau H."/>
            <person name="Grigoriev I.V."/>
        </authorList>
    </citation>
    <scope>NUCLEOTIDE SEQUENCE [LARGE SCALE GENOMIC DNA]</scope>
    <source>
        <strain evidence="2 3">CCE9901</strain>
    </source>
</reference>
<dbReference type="eggNOG" id="KOG1150">
    <property type="taxonomic scope" value="Eukaryota"/>
</dbReference>
<dbReference type="OMA" id="EIVNKAW"/>
<dbReference type="HOGENOM" id="CLU_070940_0_0_1"/>
<evidence type="ECO:0000259" key="1">
    <source>
        <dbReference type="PROSITE" id="PS50076"/>
    </source>
</evidence>
<keyword evidence="3" id="KW-1185">Reference proteome</keyword>
<organism evidence="2 3">
    <name type="scientific">Ostreococcus lucimarinus (strain CCE9901)</name>
    <dbReference type="NCBI Taxonomy" id="436017"/>
    <lineage>
        <taxon>Eukaryota</taxon>
        <taxon>Viridiplantae</taxon>
        <taxon>Chlorophyta</taxon>
        <taxon>Mamiellophyceae</taxon>
        <taxon>Mamiellales</taxon>
        <taxon>Bathycoccaceae</taxon>
        <taxon>Ostreococcus</taxon>
    </lineage>
</organism>
<name>A4S7R8_OSTLU</name>
<dbReference type="PANTHER" id="PTHR46620">
    <property type="entry name" value="J DOMAIN-CONTAINING PROTEIN SPF31"/>
    <property type="match status" value="1"/>
</dbReference>
<dbReference type="Gene3D" id="1.10.287.110">
    <property type="entry name" value="DnaJ domain"/>
    <property type="match status" value="1"/>
</dbReference>
<gene>
    <name evidence="2" type="ORF">OSTLU_42969</name>
</gene>
<dbReference type="InterPro" id="IPR036869">
    <property type="entry name" value="J_dom_sf"/>
</dbReference>
<protein>
    <recommendedName>
        <fullName evidence="1">J domain-containing protein</fullName>
    </recommendedName>
</protein>
<dbReference type="STRING" id="436017.A4S7R8"/>
<accession>A4S7R8</accession>
<dbReference type="EMBL" id="CP000594">
    <property type="protein sequence ID" value="ABO99613.1"/>
    <property type="molecule type" value="Genomic_DNA"/>
</dbReference>
<dbReference type="GeneID" id="5005294"/>
<dbReference type="SMART" id="SM00271">
    <property type="entry name" value="DnaJ"/>
    <property type="match status" value="1"/>
</dbReference>
<dbReference type="OrthoDB" id="342454at2759"/>
<proteinExistence type="predicted"/>
<dbReference type="KEGG" id="olu:OSTLU_42969"/>
<dbReference type="PANTHER" id="PTHR46620:SF1">
    <property type="entry name" value="J DOMAIN-CONTAINING PROTEIN SPF31"/>
    <property type="match status" value="1"/>
</dbReference>
<feature type="domain" description="J" evidence="1">
    <location>
        <begin position="51"/>
        <end position="115"/>
    </location>
</feature>
<dbReference type="AlphaFoldDB" id="A4S7R8"/>
<dbReference type="RefSeq" id="XP_001421320.1">
    <property type="nucleotide sequence ID" value="XM_001421283.1"/>
</dbReference>
<dbReference type="Pfam" id="PF00226">
    <property type="entry name" value="DnaJ"/>
    <property type="match status" value="1"/>
</dbReference>
<dbReference type="Proteomes" id="UP000001568">
    <property type="component" value="Chromosome 14"/>
</dbReference>
<dbReference type="PROSITE" id="PS50076">
    <property type="entry name" value="DNAJ_2"/>
    <property type="match status" value="1"/>
</dbReference>
<dbReference type="InterPro" id="IPR001623">
    <property type="entry name" value="DnaJ_domain"/>
</dbReference>